<evidence type="ECO:0000313" key="3">
    <source>
        <dbReference type="Proteomes" id="UP000265520"/>
    </source>
</evidence>
<reference evidence="2 3" key="1">
    <citation type="journal article" date="2018" name="Front. Plant Sci.">
        <title>Red Clover (Trifolium pratense) and Zigzag Clover (T. medium) - A Picture of Genomic Similarities and Differences.</title>
        <authorList>
            <person name="Dluhosova J."/>
            <person name="Istvanek J."/>
            <person name="Nedelnik J."/>
            <person name="Repkova J."/>
        </authorList>
    </citation>
    <scope>NUCLEOTIDE SEQUENCE [LARGE SCALE GENOMIC DNA]</scope>
    <source>
        <strain evidence="3">cv. 10/8</strain>
        <tissue evidence="2">Leaf</tissue>
    </source>
</reference>
<evidence type="ECO:0000313" key="2">
    <source>
        <dbReference type="EMBL" id="MCH81976.1"/>
    </source>
</evidence>
<feature type="region of interest" description="Disordered" evidence="1">
    <location>
        <begin position="55"/>
        <end position="75"/>
    </location>
</feature>
<dbReference type="EMBL" id="LXQA010003041">
    <property type="protein sequence ID" value="MCH81976.1"/>
    <property type="molecule type" value="Genomic_DNA"/>
</dbReference>
<comment type="caution">
    <text evidence="2">The sequence shown here is derived from an EMBL/GenBank/DDBJ whole genome shotgun (WGS) entry which is preliminary data.</text>
</comment>
<organism evidence="2 3">
    <name type="scientific">Trifolium medium</name>
    <dbReference type="NCBI Taxonomy" id="97028"/>
    <lineage>
        <taxon>Eukaryota</taxon>
        <taxon>Viridiplantae</taxon>
        <taxon>Streptophyta</taxon>
        <taxon>Embryophyta</taxon>
        <taxon>Tracheophyta</taxon>
        <taxon>Spermatophyta</taxon>
        <taxon>Magnoliopsida</taxon>
        <taxon>eudicotyledons</taxon>
        <taxon>Gunneridae</taxon>
        <taxon>Pentapetalae</taxon>
        <taxon>rosids</taxon>
        <taxon>fabids</taxon>
        <taxon>Fabales</taxon>
        <taxon>Fabaceae</taxon>
        <taxon>Papilionoideae</taxon>
        <taxon>50 kb inversion clade</taxon>
        <taxon>NPAAA clade</taxon>
        <taxon>Hologalegina</taxon>
        <taxon>IRL clade</taxon>
        <taxon>Trifolieae</taxon>
        <taxon>Trifolium</taxon>
    </lineage>
</organism>
<protein>
    <submittedName>
        <fullName evidence="2">Uncharacterized protein</fullName>
    </submittedName>
</protein>
<keyword evidence="3" id="KW-1185">Reference proteome</keyword>
<name>A0A392M3T9_9FABA</name>
<dbReference type="AlphaFoldDB" id="A0A392M3T9"/>
<proteinExistence type="predicted"/>
<feature type="compositionally biased region" description="Acidic residues" evidence="1">
    <location>
        <begin position="62"/>
        <end position="75"/>
    </location>
</feature>
<sequence>MTLRSMVRVQRPSLSLLTTDLKVLLTTILAYLEIYINDNVVDEVDLQLNDVGSNAASMSSSMEDEEQSLCSDDDVMNECEL</sequence>
<dbReference type="Proteomes" id="UP000265520">
    <property type="component" value="Unassembled WGS sequence"/>
</dbReference>
<accession>A0A392M3T9</accession>
<evidence type="ECO:0000256" key="1">
    <source>
        <dbReference type="SAM" id="MobiDB-lite"/>
    </source>
</evidence>
<gene>
    <name evidence="2" type="ORF">A2U01_0002771</name>
</gene>